<protein>
    <recommendedName>
        <fullName evidence="2">TIGR04255 family protein</fullName>
    </recommendedName>
</protein>
<dbReference type="InterPro" id="IPR026349">
    <property type="entry name" value="CHP04255"/>
</dbReference>
<name>A0AA48RAB1_9ZZZZ</name>
<reference evidence="1" key="1">
    <citation type="submission" date="2023-07" db="EMBL/GenBank/DDBJ databases">
        <authorList>
            <person name="Pelsma A.J. K."/>
        </authorList>
    </citation>
    <scope>NUCLEOTIDE SEQUENCE</scope>
</reference>
<organism evidence="1">
    <name type="scientific">freshwater sediment metagenome</name>
    <dbReference type="NCBI Taxonomy" id="556182"/>
    <lineage>
        <taxon>unclassified sequences</taxon>
        <taxon>metagenomes</taxon>
        <taxon>ecological metagenomes</taxon>
    </lineage>
</organism>
<sequence length="249" mass="28630">MFDDVCYKKSFLKEVVARIDFVAPVTAFEKNIPAKALKKIGSHFPIAEPRESIAQHIELGPEGVKQQEFRGKQWNFFGKEREKQLTIEPGAIYVRYTKYSRFEDLKDEFQDAVNAIDQEASGIVAQRFGLRYINQFDLEELKLSNVNTYFTESLLGTPPFGSYARNLTRNFHIVELKFGDIDVRFQFGFPNTDYPAVIKRPIFIIDIDAYALTVHPMSDSIQYIEAAHGHIQKLFEESITADLRSKMNG</sequence>
<evidence type="ECO:0000313" key="1">
    <source>
        <dbReference type="EMBL" id="CAJ0878975.1"/>
    </source>
</evidence>
<dbReference type="EMBL" id="OY288114">
    <property type="protein sequence ID" value="CAJ0878975.1"/>
    <property type="molecule type" value="Genomic_DNA"/>
</dbReference>
<dbReference type="NCBIfam" id="TIGR04255">
    <property type="entry name" value="sporadTIGR04255"/>
    <property type="match status" value="1"/>
</dbReference>
<dbReference type="AlphaFoldDB" id="A0AA48RAB1"/>
<proteinExistence type="predicted"/>
<evidence type="ECO:0008006" key="2">
    <source>
        <dbReference type="Google" id="ProtNLM"/>
    </source>
</evidence>
<accession>A0AA48RAB1</accession>
<gene>
    <name evidence="1" type="ORF">AMST5_03017</name>
</gene>